<comment type="function">
    <text evidence="10">Inner membrane component of the type II secretion system required for the energy-dependent secretion of extracellular factors such as proteases and toxins from the periplasm.</text>
</comment>
<gene>
    <name evidence="12" type="ORF">C7S18_05280</name>
</gene>
<dbReference type="SUPFAM" id="SSF103054">
    <property type="entry name" value="General secretion pathway protein M, EpsM"/>
    <property type="match status" value="1"/>
</dbReference>
<dbReference type="InterPro" id="IPR007690">
    <property type="entry name" value="T2SS_GspM"/>
</dbReference>
<keyword evidence="13" id="KW-1185">Reference proteome</keyword>
<dbReference type="GO" id="GO:0015628">
    <property type="term" value="P:protein secretion by the type II secretion system"/>
    <property type="evidence" value="ECO:0007669"/>
    <property type="project" value="InterPro"/>
</dbReference>
<evidence type="ECO:0000256" key="9">
    <source>
        <dbReference type="ARBA" id="ARBA00023136"/>
    </source>
</evidence>
<comment type="subcellular location">
    <subcellularLocation>
        <location evidence="1">Cell inner membrane</location>
        <topology evidence="1">Single-pass membrane protein</topology>
    </subcellularLocation>
</comment>
<organism evidence="12 13">
    <name type="scientific">Ahniella affigens</name>
    <dbReference type="NCBI Taxonomy" id="2021234"/>
    <lineage>
        <taxon>Bacteria</taxon>
        <taxon>Pseudomonadati</taxon>
        <taxon>Pseudomonadota</taxon>
        <taxon>Gammaproteobacteria</taxon>
        <taxon>Lysobacterales</taxon>
        <taxon>Rhodanobacteraceae</taxon>
        <taxon>Ahniella</taxon>
    </lineage>
</organism>
<evidence type="ECO:0000256" key="1">
    <source>
        <dbReference type="ARBA" id="ARBA00004377"/>
    </source>
</evidence>
<sequence length="162" mass="18084">MSFWQNLSERDRKVLGFGGIAVGIMLFWAFAWQPLVDARKDLATQVAAAENDYSWMLGAAERLKQLAPTGTANTFDRAGKSMLALADQAAKDATLANAIQRMEPASNARVNVWLERADFDQVAVWLEQMELRFGIRVESFQFDRNAQTGLVDGRLTLIDSVQ</sequence>
<dbReference type="InterPro" id="IPR023229">
    <property type="entry name" value="T2SS_M_periplasmic_sf"/>
</dbReference>
<evidence type="ECO:0000256" key="10">
    <source>
        <dbReference type="PIRNR" id="PIRNR006291"/>
    </source>
</evidence>
<evidence type="ECO:0000256" key="5">
    <source>
        <dbReference type="ARBA" id="ARBA00022519"/>
    </source>
</evidence>
<reference evidence="12 13" key="1">
    <citation type="submission" date="2018-03" db="EMBL/GenBank/DDBJ databases">
        <title>Ahniella affigens gen. nov., sp. nov., a gammaproteobacterium isolated from sandy soil near a stream.</title>
        <authorList>
            <person name="Ko Y."/>
            <person name="Kim J.-H."/>
        </authorList>
    </citation>
    <scope>NUCLEOTIDE SEQUENCE [LARGE SCALE GENOMIC DNA]</scope>
    <source>
        <strain evidence="12 13">D13</strain>
    </source>
</reference>
<dbReference type="GO" id="GO:0005886">
    <property type="term" value="C:plasma membrane"/>
    <property type="evidence" value="ECO:0007669"/>
    <property type="project" value="UniProtKB-SubCell"/>
</dbReference>
<evidence type="ECO:0000256" key="6">
    <source>
        <dbReference type="ARBA" id="ARBA00022692"/>
    </source>
</evidence>
<evidence type="ECO:0000256" key="7">
    <source>
        <dbReference type="ARBA" id="ARBA00022927"/>
    </source>
</evidence>
<dbReference type="GO" id="GO:0015627">
    <property type="term" value="C:type II protein secretion system complex"/>
    <property type="evidence" value="ECO:0007669"/>
    <property type="project" value="InterPro"/>
</dbReference>
<evidence type="ECO:0000256" key="2">
    <source>
        <dbReference type="ARBA" id="ARBA00010637"/>
    </source>
</evidence>
<dbReference type="Gene3D" id="3.30.1360.100">
    <property type="entry name" value="General secretion pathway protein M, EpsM"/>
    <property type="match status" value="1"/>
</dbReference>
<dbReference type="PIRSF" id="PIRSF006291">
    <property type="entry name" value="GspM"/>
    <property type="match status" value="1"/>
</dbReference>
<keyword evidence="9 10" id="KW-0472">Membrane</keyword>
<accession>A0A2P1PP77</accession>
<protein>
    <recommendedName>
        <fullName evidence="10">Type II secretion system protein M</fullName>
        <shortName evidence="10">T2SS protein M</shortName>
    </recommendedName>
    <alternativeName>
        <fullName evidence="10">General secretion pathway protein M</fullName>
    </alternativeName>
</protein>
<keyword evidence="3 10" id="KW-0813">Transport</keyword>
<dbReference type="OrthoDB" id="6120808at2"/>
<dbReference type="Proteomes" id="UP000241074">
    <property type="component" value="Chromosome"/>
</dbReference>
<dbReference type="Pfam" id="PF04612">
    <property type="entry name" value="T2SSM"/>
    <property type="match status" value="1"/>
</dbReference>
<comment type="similarity">
    <text evidence="2 10">Belongs to the GSP M family.</text>
</comment>
<evidence type="ECO:0000256" key="4">
    <source>
        <dbReference type="ARBA" id="ARBA00022475"/>
    </source>
</evidence>
<evidence type="ECO:0000256" key="3">
    <source>
        <dbReference type="ARBA" id="ARBA00022448"/>
    </source>
</evidence>
<evidence type="ECO:0000313" key="13">
    <source>
        <dbReference type="Proteomes" id="UP000241074"/>
    </source>
</evidence>
<reference evidence="12 13" key="2">
    <citation type="submission" date="2018-03" db="EMBL/GenBank/DDBJ databases">
        <authorList>
            <person name="Keele B.F."/>
        </authorList>
    </citation>
    <scope>NUCLEOTIDE SEQUENCE [LARGE SCALE GENOMIC DNA]</scope>
    <source>
        <strain evidence="12 13">D13</strain>
    </source>
</reference>
<evidence type="ECO:0000256" key="8">
    <source>
        <dbReference type="ARBA" id="ARBA00022989"/>
    </source>
</evidence>
<proteinExistence type="inferred from homology"/>
<dbReference type="AlphaFoldDB" id="A0A2P1PP77"/>
<name>A0A2P1PP77_9GAMM</name>
<dbReference type="EMBL" id="CP027860">
    <property type="protein sequence ID" value="AVP96651.1"/>
    <property type="molecule type" value="Genomic_DNA"/>
</dbReference>
<keyword evidence="4 10" id="KW-1003">Cell membrane</keyword>
<dbReference type="KEGG" id="xba:C7S18_05280"/>
<dbReference type="RefSeq" id="WP_106890579.1">
    <property type="nucleotide sequence ID" value="NZ_CP027860.1"/>
</dbReference>
<keyword evidence="5 10" id="KW-0997">Cell inner membrane</keyword>
<feature type="transmembrane region" description="Helical" evidence="11">
    <location>
        <begin position="14"/>
        <end position="32"/>
    </location>
</feature>
<evidence type="ECO:0000256" key="11">
    <source>
        <dbReference type="SAM" id="Phobius"/>
    </source>
</evidence>
<keyword evidence="8 11" id="KW-1133">Transmembrane helix</keyword>
<evidence type="ECO:0000313" key="12">
    <source>
        <dbReference type="EMBL" id="AVP96651.1"/>
    </source>
</evidence>
<keyword evidence="7 10" id="KW-0653">Protein transport</keyword>
<keyword evidence="6 11" id="KW-0812">Transmembrane</keyword>